<feature type="repeat" description="ANK" evidence="12">
    <location>
        <begin position="73"/>
        <end position="105"/>
    </location>
</feature>
<evidence type="ECO:0000256" key="1">
    <source>
        <dbReference type="ARBA" id="ARBA00004175"/>
    </source>
</evidence>
<dbReference type="OrthoDB" id="9995210at2759"/>
<evidence type="ECO:0000256" key="6">
    <source>
        <dbReference type="ARBA" id="ARBA00022656"/>
    </source>
</evidence>
<keyword evidence="4" id="KW-0964">Secreted</keyword>
<keyword evidence="7" id="KW-0528">Neurotoxin</keyword>
<feature type="repeat" description="ANK" evidence="12">
    <location>
        <begin position="38"/>
        <end position="72"/>
    </location>
</feature>
<evidence type="ECO:0000256" key="11">
    <source>
        <dbReference type="ARBA" id="ARBA00023298"/>
    </source>
</evidence>
<evidence type="ECO:0000256" key="3">
    <source>
        <dbReference type="ARBA" id="ARBA00022483"/>
    </source>
</evidence>
<evidence type="ECO:0000256" key="10">
    <source>
        <dbReference type="ARBA" id="ARBA00023043"/>
    </source>
</evidence>
<keyword evidence="11" id="KW-0472">Membrane</keyword>
<evidence type="ECO:0000256" key="2">
    <source>
        <dbReference type="ARBA" id="ARBA00004613"/>
    </source>
</evidence>
<dbReference type="EMBL" id="BGPR01014045">
    <property type="protein sequence ID" value="GBN63450.1"/>
    <property type="molecule type" value="Genomic_DNA"/>
</dbReference>
<evidence type="ECO:0000256" key="7">
    <source>
        <dbReference type="ARBA" id="ARBA00022699"/>
    </source>
</evidence>
<organism evidence="13 14">
    <name type="scientific">Araneus ventricosus</name>
    <name type="common">Orbweaver spider</name>
    <name type="synonym">Epeira ventricosa</name>
    <dbReference type="NCBI Taxonomy" id="182803"/>
    <lineage>
        <taxon>Eukaryota</taxon>
        <taxon>Metazoa</taxon>
        <taxon>Ecdysozoa</taxon>
        <taxon>Arthropoda</taxon>
        <taxon>Chelicerata</taxon>
        <taxon>Arachnida</taxon>
        <taxon>Araneae</taxon>
        <taxon>Araneomorphae</taxon>
        <taxon>Entelegynae</taxon>
        <taxon>Araneoidea</taxon>
        <taxon>Araneidae</taxon>
        <taxon>Araneus</taxon>
    </lineage>
</organism>
<keyword evidence="3" id="KW-0268">Exocytosis</keyword>
<protein>
    <submittedName>
        <fullName evidence="13">Ankyrin repeat protein RF_0381</fullName>
    </submittedName>
</protein>
<dbReference type="AlphaFoldDB" id="A0A4Y2QJI7"/>
<dbReference type="PROSITE" id="PS50297">
    <property type="entry name" value="ANK_REP_REGION"/>
    <property type="match status" value="3"/>
</dbReference>
<dbReference type="PROSITE" id="PS50088">
    <property type="entry name" value="ANK_REPEAT"/>
    <property type="match status" value="3"/>
</dbReference>
<comment type="subcellular location">
    <subcellularLocation>
        <location evidence="2">Secreted</location>
    </subcellularLocation>
    <subcellularLocation>
        <location evidence="1">Target cell membrane</location>
    </subcellularLocation>
</comment>
<dbReference type="GO" id="GO:0044218">
    <property type="term" value="C:other organism cell membrane"/>
    <property type="evidence" value="ECO:0007669"/>
    <property type="project" value="UniProtKB-KW"/>
</dbReference>
<keyword evidence="5" id="KW-1052">Target cell membrane</keyword>
<dbReference type="GO" id="GO:0006887">
    <property type="term" value="P:exocytosis"/>
    <property type="evidence" value="ECO:0007669"/>
    <property type="project" value="UniProtKB-KW"/>
</dbReference>
<sequence>MAVSGRYRMHRLIESDDHLEELCEFLYRGGDPNQRILGSNTLLHAAAQSYKMNDRVVQKLINAGADIEATTCVGRTPLQYAVMSRNRGAVKALIQAGARINVRNSFGLTALHYAIYTCHPRRSPRDLCWMHAVRCTPDVWIMKRLLDHGVTDLNPVDSKGETPLMWAVKYGRLGAVNTLLKSGANPNIPNKQGQNSLHVALSARNPNQDIVTELLLNGIGIYDVDNFGQTPVDILLQNILDDTTFYFALECLGLIAFKYYIREDLECKLKRFPQCLEFLRKAGQEVQWMNNQIIYDSITLHDFASGCFQERRRGDPTLEIYKLVVEILLSGKSDIYFNDILYRMSTRDLCNVLGSILPPAYHIKCSIVTELSPYQTHHEIFELIQECVEIMWRIL</sequence>
<keyword evidence="8" id="KW-0677">Repeat</keyword>
<evidence type="ECO:0000313" key="13">
    <source>
        <dbReference type="EMBL" id="GBN63450.1"/>
    </source>
</evidence>
<evidence type="ECO:0000256" key="8">
    <source>
        <dbReference type="ARBA" id="ARBA00022737"/>
    </source>
</evidence>
<evidence type="ECO:0000256" key="12">
    <source>
        <dbReference type="PROSITE-ProRule" id="PRU00023"/>
    </source>
</evidence>
<dbReference type="Pfam" id="PF12796">
    <property type="entry name" value="Ank_2"/>
    <property type="match status" value="2"/>
</dbReference>
<dbReference type="GO" id="GO:0044231">
    <property type="term" value="C:host cell presynaptic membrane"/>
    <property type="evidence" value="ECO:0007669"/>
    <property type="project" value="UniProtKB-KW"/>
</dbReference>
<keyword evidence="11" id="KW-1053">Target membrane</keyword>
<dbReference type="GO" id="GO:0090729">
    <property type="term" value="F:toxin activity"/>
    <property type="evidence" value="ECO:0007669"/>
    <property type="project" value="UniProtKB-KW"/>
</dbReference>
<dbReference type="SMART" id="SM00248">
    <property type="entry name" value="ANK"/>
    <property type="match status" value="6"/>
</dbReference>
<proteinExistence type="predicted"/>
<dbReference type="InterPro" id="IPR036770">
    <property type="entry name" value="Ankyrin_rpt-contain_sf"/>
</dbReference>
<keyword evidence="9" id="KW-0638">Presynaptic neurotoxin</keyword>
<evidence type="ECO:0000256" key="9">
    <source>
        <dbReference type="ARBA" id="ARBA00023028"/>
    </source>
</evidence>
<evidence type="ECO:0000256" key="5">
    <source>
        <dbReference type="ARBA" id="ARBA00022537"/>
    </source>
</evidence>
<dbReference type="InterPro" id="IPR002110">
    <property type="entry name" value="Ankyrin_rpt"/>
</dbReference>
<reference evidence="13 14" key="1">
    <citation type="journal article" date="2019" name="Sci. Rep.">
        <title>Orb-weaving spider Araneus ventricosus genome elucidates the spidroin gene catalogue.</title>
        <authorList>
            <person name="Kono N."/>
            <person name="Nakamura H."/>
            <person name="Ohtoshi R."/>
            <person name="Moran D.A.P."/>
            <person name="Shinohara A."/>
            <person name="Yoshida Y."/>
            <person name="Fujiwara M."/>
            <person name="Mori M."/>
            <person name="Tomita M."/>
            <person name="Arakawa K."/>
        </authorList>
    </citation>
    <scope>NUCLEOTIDE SEQUENCE [LARGE SCALE GENOMIC DNA]</scope>
</reference>
<keyword evidence="6" id="KW-0800">Toxin</keyword>
<evidence type="ECO:0000256" key="4">
    <source>
        <dbReference type="ARBA" id="ARBA00022525"/>
    </source>
</evidence>
<comment type="caution">
    <text evidence="13">The sequence shown here is derived from an EMBL/GenBank/DDBJ whole genome shotgun (WGS) entry which is preliminary data.</text>
</comment>
<keyword evidence="14" id="KW-1185">Reference proteome</keyword>
<dbReference type="SUPFAM" id="SSF48403">
    <property type="entry name" value="Ankyrin repeat"/>
    <property type="match status" value="1"/>
</dbReference>
<keyword evidence="10 12" id="KW-0040">ANK repeat</keyword>
<dbReference type="GO" id="GO:0005576">
    <property type="term" value="C:extracellular region"/>
    <property type="evidence" value="ECO:0007669"/>
    <property type="project" value="UniProtKB-SubCell"/>
</dbReference>
<evidence type="ECO:0000313" key="14">
    <source>
        <dbReference type="Proteomes" id="UP000499080"/>
    </source>
</evidence>
<accession>A0A4Y2QJI7</accession>
<name>A0A4Y2QJI7_ARAVE</name>
<dbReference type="Proteomes" id="UP000499080">
    <property type="component" value="Unassembled WGS sequence"/>
</dbReference>
<dbReference type="Gene3D" id="1.25.40.20">
    <property type="entry name" value="Ankyrin repeat-containing domain"/>
    <property type="match status" value="2"/>
</dbReference>
<gene>
    <name evidence="13" type="primary">RF_0381_13</name>
    <name evidence="13" type="ORF">AVEN_37649_1</name>
</gene>
<dbReference type="PANTHER" id="PTHR24171">
    <property type="entry name" value="ANKYRIN REPEAT DOMAIN-CONTAINING PROTEIN 39-RELATED"/>
    <property type="match status" value="1"/>
</dbReference>
<feature type="repeat" description="ANK" evidence="12">
    <location>
        <begin position="159"/>
        <end position="191"/>
    </location>
</feature>